<evidence type="ECO:0000313" key="1">
    <source>
        <dbReference type="EMBL" id="MBB3153719.1"/>
    </source>
</evidence>
<dbReference type="AlphaFoldDB" id="A0A7W5CAR6"/>
<comment type="caution">
    <text evidence="1">The sequence shown here is derived from an EMBL/GenBank/DDBJ whole genome shotgun (WGS) entry which is preliminary data.</text>
</comment>
<sequence>MRKAEIMPWTENWNERFQTESHILAAVLEKEMIEIHHIGSTSVKQIGFAKPIIDLLVVVKNIHNLDAYNNQLESFGYTPRGENGMTGRRYFIKGGQQRTHHVHCHQLGDVRIDIHLNFKQYMIKHPDDAKAYGELKVKLAEQFHHDVHMYQAGKEQFLDEMILKAMKWAKKEGKPFA</sequence>
<organism evidence="1 2">
    <name type="scientific">Paenibacillus endophyticus</name>
    <dbReference type="NCBI Taxonomy" id="1294268"/>
    <lineage>
        <taxon>Bacteria</taxon>
        <taxon>Bacillati</taxon>
        <taxon>Bacillota</taxon>
        <taxon>Bacilli</taxon>
        <taxon>Bacillales</taxon>
        <taxon>Paenibacillaceae</taxon>
        <taxon>Paenibacillus</taxon>
    </lineage>
</organism>
<dbReference type="InterPro" id="IPR043519">
    <property type="entry name" value="NT_sf"/>
</dbReference>
<dbReference type="SUPFAM" id="SSF81301">
    <property type="entry name" value="Nucleotidyltransferase"/>
    <property type="match status" value="1"/>
</dbReference>
<accession>A0A7W5CAR6</accession>
<dbReference type="EMBL" id="JACHXW010000011">
    <property type="protein sequence ID" value="MBB3153719.1"/>
    <property type="molecule type" value="Genomic_DNA"/>
</dbReference>
<dbReference type="InterPro" id="IPR007344">
    <property type="entry name" value="GrpB/CoaE"/>
</dbReference>
<dbReference type="Proteomes" id="UP000518605">
    <property type="component" value="Unassembled WGS sequence"/>
</dbReference>
<dbReference type="GO" id="GO:0016740">
    <property type="term" value="F:transferase activity"/>
    <property type="evidence" value="ECO:0007669"/>
    <property type="project" value="UniProtKB-KW"/>
</dbReference>
<keyword evidence="2" id="KW-1185">Reference proteome</keyword>
<evidence type="ECO:0000313" key="2">
    <source>
        <dbReference type="Proteomes" id="UP000518605"/>
    </source>
</evidence>
<dbReference type="PANTHER" id="PTHR34822">
    <property type="entry name" value="GRPB DOMAIN PROTEIN (AFU_ORTHOLOGUE AFUA_1G01530)"/>
    <property type="match status" value="1"/>
</dbReference>
<dbReference type="PANTHER" id="PTHR34822:SF1">
    <property type="entry name" value="GRPB FAMILY PROTEIN"/>
    <property type="match status" value="1"/>
</dbReference>
<dbReference type="RefSeq" id="WP_183565837.1">
    <property type="nucleotide sequence ID" value="NZ_CBCSLB010000010.1"/>
</dbReference>
<dbReference type="Gene3D" id="3.30.460.10">
    <property type="entry name" value="Beta Polymerase, domain 2"/>
    <property type="match status" value="1"/>
</dbReference>
<keyword evidence="1" id="KW-0808">Transferase</keyword>
<proteinExistence type="predicted"/>
<reference evidence="1 2" key="1">
    <citation type="submission" date="2020-08" db="EMBL/GenBank/DDBJ databases">
        <title>Genomic Encyclopedia of Type Strains, Phase III (KMG-III): the genomes of soil and plant-associated and newly described type strains.</title>
        <authorList>
            <person name="Whitman W."/>
        </authorList>
    </citation>
    <scope>NUCLEOTIDE SEQUENCE [LARGE SCALE GENOMIC DNA]</scope>
    <source>
        <strain evidence="1 2">CECT 8234</strain>
    </source>
</reference>
<gene>
    <name evidence="1" type="ORF">FHS16_003794</name>
</gene>
<name>A0A7W5CAR6_9BACL</name>
<dbReference type="Pfam" id="PF04229">
    <property type="entry name" value="GrpB"/>
    <property type="match status" value="1"/>
</dbReference>
<protein>
    <submittedName>
        <fullName evidence="1">GrpB-like predicted nucleotidyltransferase (UPF0157 family)</fullName>
    </submittedName>
</protein>